<sequence length="38" mass="4532">MLEWLFKMHGIENAQRAFKDIKLMERVALDEMARQNPA</sequence>
<keyword evidence="2" id="KW-1185">Reference proteome</keyword>
<gene>
    <name evidence="1" type="ORF">EpYD_25</name>
</gene>
<proteinExistence type="predicted"/>
<dbReference type="RefSeq" id="YP_009152266.1">
    <property type="nucleotide sequence ID" value="NC_027383.1"/>
</dbReference>
<evidence type="ECO:0000313" key="1">
    <source>
        <dbReference type="EMBL" id="AIX11806.1"/>
    </source>
</evidence>
<name>A0A0A7DVK8_9CAUD</name>
<reference evidence="1 2" key="2">
    <citation type="journal article" date="2015" name="Annu Int Conf Syiah Kuala Univ">
        <title>Partial genomic characterization on potentially new bacteriophage: New addition to ICTV database?</title>
        <authorList>
            <person name="Sellvam D."/>
            <person name="Mat Arip Y."/>
        </authorList>
    </citation>
    <scope>NUCLEOTIDE SEQUENCE [LARGE SCALE GENOMIC DNA]</scope>
</reference>
<dbReference type="GeneID" id="24724708"/>
<dbReference type="OrthoDB" id="26263at10239"/>
<dbReference type="Proteomes" id="UP000031204">
    <property type="component" value="Segment"/>
</dbReference>
<organism evidence="1 2">
    <name type="scientific">Escherichia phage YD-2008.s</name>
    <dbReference type="NCBI Taxonomy" id="1567004"/>
    <lineage>
        <taxon>Viruses</taxon>
        <taxon>Duplodnaviria</taxon>
        <taxon>Heunggongvirae</taxon>
        <taxon>Uroviricota</taxon>
        <taxon>Caudoviricetes</taxon>
        <taxon>Dhillonvirus</taxon>
        <taxon>Dhillonvirus YD2008s</taxon>
    </lineage>
</organism>
<accession>A0A0A7DVK8</accession>
<reference evidence="2" key="1">
    <citation type="submission" date="2014-10" db="EMBL/GenBank/DDBJ databases">
        <title>Isolation of Enterobacteria phage from goat faeces.</title>
        <authorList>
            <person name="Sellvam D."/>
            <person name="Mat Arip Y."/>
        </authorList>
    </citation>
    <scope>NUCLEOTIDE SEQUENCE [LARGE SCALE GENOMIC DNA]</scope>
</reference>
<dbReference type="EMBL" id="KM896878">
    <property type="protein sequence ID" value="AIX11806.1"/>
    <property type="molecule type" value="Genomic_DNA"/>
</dbReference>
<evidence type="ECO:0000313" key="2">
    <source>
        <dbReference type="Proteomes" id="UP000031204"/>
    </source>
</evidence>
<dbReference type="KEGG" id="vg:24724708"/>
<protein>
    <submittedName>
        <fullName evidence="1">Uncharacterized protein</fullName>
    </submittedName>
</protein>